<dbReference type="EMBL" id="CP006954">
    <property type="protein sequence ID" value="AHG80859.1"/>
    <property type="molecule type" value="Genomic_DNA"/>
</dbReference>
<keyword evidence="1" id="KW-0808">Transferase</keyword>
<evidence type="ECO:0000313" key="2">
    <source>
        <dbReference type="Proteomes" id="UP000019091"/>
    </source>
</evidence>
<accession>A0A4V7I7A4</accession>
<dbReference type="InterPro" id="IPR035279">
    <property type="entry name" value="DUF5358"/>
</dbReference>
<keyword evidence="1" id="KW-0548">Nucleotidyltransferase</keyword>
<dbReference type="Proteomes" id="UP000019091">
    <property type="component" value="Chromosome"/>
</dbReference>
<sequence length="190" mass="21673">MMLKKVLLISLTIVEVGCSILQSPTQHSVAFPGEFANADYVLSDDDARRWVVLSEQTAQCVYPNLTRIQQAHFSKEDAYIYSQYVFFYPLERVIGEQYVKFIQNDEKSMGYAQYQFKRFKQNPESIPKLTDKQCATLRLNAKDDLAVVKGQYKSGMVDDIPNDSKNGDGVATNDNKFFFDIIKWGAALLL</sequence>
<dbReference type="Pfam" id="PF17311">
    <property type="entry name" value="DUF5358"/>
    <property type="match status" value="1"/>
</dbReference>
<name>A0A4V7I7A4_BIBTR</name>
<dbReference type="GO" id="GO:0016779">
    <property type="term" value="F:nucleotidyltransferase activity"/>
    <property type="evidence" value="ECO:0007669"/>
    <property type="project" value="UniProtKB-KW"/>
</dbReference>
<gene>
    <name evidence="1" type="ORF">F542_1410</name>
</gene>
<keyword evidence="1" id="KW-0418">Kinase</keyword>
<protein>
    <submittedName>
        <fullName evidence="1">Bifunctional riboflavin kinase/FMN adenylyltransferase</fullName>
    </submittedName>
</protein>
<reference evidence="1 2" key="1">
    <citation type="journal article" date="2014" name="Genome Announc.">
        <title>Complete Closed Genome Sequences of Three Bibersteinia trehalosi Nasopharyngeal Isolates from Cattle with Shipping Fever.</title>
        <authorList>
            <person name="Harhay G.P."/>
            <person name="McVey D.S."/>
            <person name="Koren S."/>
            <person name="Phillippy A.M."/>
            <person name="Bono J."/>
            <person name="Harhay D.M."/>
            <person name="Clawson M.L."/>
            <person name="Heaton M.P."/>
            <person name="Chitko-McKown C.G."/>
            <person name="Korlach J."/>
            <person name="Smith T.P."/>
        </authorList>
    </citation>
    <scope>NUCLEOTIDE SEQUENCE [LARGE SCALE GENOMIC DNA]</scope>
    <source>
        <strain evidence="1 2">USDA-ARS-USMARC-188</strain>
    </source>
</reference>
<dbReference type="AlphaFoldDB" id="A0A4V7I7A4"/>
<dbReference type="KEGG" id="btre:F542_1410"/>
<evidence type="ECO:0000313" key="1">
    <source>
        <dbReference type="EMBL" id="AHG80859.1"/>
    </source>
</evidence>
<organism evidence="1 2">
    <name type="scientific">Bibersteinia trehalosi USDA-ARS-USMARC-188</name>
    <dbReference type="NCBI Taxonomy" id="1263829"/>
    <lineage>
        <taxon>Bacteria</taxon>
        <taxon>Pseudomonadati</taxon>
        <taxon>Pseudomonadota</taxon>
        <taxon>Gammaproteobacteria</taxon>
        <taxon>Pasteurellales</taxon>
        <taxon>Pasteurellaceae</taxon>
        <taxon>Bibersteinia</taxon>
    </lineage>
</organism>
<proteinExistence type="predicted"/>
<dbReference type="GO" id="GO:0016301">
    <property type="term" value="F:kinase activity"/>
    <property type="evidence" value="ECO:0007669"/>
    <property type="project" value="UniProtKB-KW"/>
</dbReference>